<evidence type="ECO:0000313" key="9">
    <source>
        <dbReference type="EMBL" id="RXF73311.1"/>
    </source>
</evidence>
<dbReference type="PANTHER" id="PTHR30158">
    <property type="entry name" value="ACRA/E-RELATED COMPONENT OF DRUG EFFLUX TRANSPORTER"/>
    <property type="match status" value="1"/>
</dbReference>
<dbReference type="PANTHER" id="PTHR30158:SF10">
    <property type="entry name" value="CATION EFFLUX PUMP"/>
    <property type="match status" value="1"/>
</dbReference>
<comment type="caution">
    <text evidence="9">The sequence shown here is derived from an EMBL/GenBank/DDBJ whole genome shotgun (WGS) entry which is preliminary data.</text>
</comment>
<dbReference type="InterPro" id="IPR058627">
    <property type="entry name" value="MdtA-like_C"/>
</dbReference>
<comment type="subcellular location">
    <subcellularLocation>
        <location evidence="1">Cell envelope</location>
    </subcellularLocation>
</comment>
<protein>
    <submittedName>
        <fullName evidence="9">Efflux RND transporter periplasmic adaptor subunit</fullName>
    </submittedName>
</protein>
<dbReference type="GO" id="GO:0022857">
    <property type="term" value="F:transmembrane transporter activity"/>
    <property type="evidence" value="ECO:0007669"/>
    <property type="project" value="InterPro"/>
</dbReference>
<feature type="domain" description="Multidrug resistance protein MdtA-like C-terminal permuted SH3" evidence="8">
    <location>
        <begin position="314"/>
        <end position="374"/>
    </location>
</feature>
<evidence type="ECO:0000256" key="4">
    <source>
        <dbReference type="SAM" id="SignalP"/>
    </source>
</evidence>
<dbReference type="EMBL" id="RYFI01000009">
    <property type="protein sequence ID" value="RXF73311.1"/>
    <property type="molecule type" value="Genomic_DNA"/>
</dbReference>
<dbReference type="GO" id="GO:0046677">
    <property type="term" value="P:response to antibiotic"/>
    <property type="evidence" value="ECO:0007669"/>
    <property type="project" value="TreeGrafter"/>
</dbReference>
<dbReference type="InterPro" id="IPR006143">
    <property type="entry name" value="RND_pump_MFP"/>
</dbReference>
<feature type="domain" description="Multidrug resistance protein MdtA-like alpha-helical hairpin" evidence="5">
    <location>
        <begin position="113"/>
        <end position="182"/>
    </location>
</feature>
<evidence type="ECO:0000259" key="5">
    <source>
        <dbReference type="Pfam" id="PF25876"/>
    </source>
</evidence>
<feature type="chain" id="PRO_5020363980" evidence="4">
    <location>
        <begin position="22"/>
        <end position="402"/>
    </location>
</feature>
<dbReference type="Pfam" id="PF25967">
    <property type="entry name" value="RND-MFP_C"/>
    <property type="match status" value="1"/>
</dbReference>
<feature type="domain" description="Multidrug resistance protein MdtA-like barrel-sandwich hybrid" evidence="6">
    <location>
        <begin position="73"/>
        <end position="210"/>
    </location>
</feature>
<evidence type="ECO:0000256" key="2">
    <source>
        <dbReference type="ARBA" id="ARBA00009477"/>
    </source>
</evidence>
<evidence type="ECO:0000313" key="10">
    <source>
        <dbReference type="Proteomes" id="UP000289708"/>
    </source>
</evidence>
<dbReference type="InterPro" id="IPR058625">
    <property type="entry name" value="MdtA-like_BSH"/>
</dbReference>
<dbReference type="FunFam" id="2.40.420.20:FF:000001">
    <property type="entry name" value="Efflux RND transporter periplasmic adaptor subunit"/>
    <property type="match status" value="1"/>
</dbReference>
<dbReference type="Pfam" id="PF25876">
    <property type="entry name" value="HH_MFP_RND"/>
    <property type="match status" value="1"/>
</dbReference>
<evidence type="ECO:0000256" key="1">
    <source>
        <dbReference type="ARBA" id="ARBA00004196"/>
    </source>
</evidence>
<feature type="domain" description="Multidrug resistance protein MdtA-like beta-barrel" evidence="7">
    <location>
        <begin position="222"/>
        <end position="308"/>
    </location>
</feature>
<proteinExistence type="inferred from homology"/>
<reference evidence="9 10" key="1">
    <citation type="submission" date="2018-12" db="EMBL/GenBank/DDBJ databases">
        <title>bacterium Hansschlegelia zhihuaiae S113.</title>
        <authorList>
            <person name="He J."/>
        </authorList>
    </citation>
    <scope>NUCLEOTIDE SEQUENCE [LARGE SCALE GENOMIC DNA]</scope>
    <source>
        <strain evidence="9 10">S 113</strain>
    </source>
</reference>
<dbReference type="AlphaFoldDB" id="A0A4Q0MI64"/>
<dbReference type="Pfam" id="PF25944">
    <property type="entry name" value="Beta-barrel_RND"/>
    <property type="match status" value="1"/>
</dbReference>
<comment type="similarity">
    <text evidence="2">Belongs to the membrane fusion protein (MFP) (TC 8.A.1) family.</text>
</comment>
<keyword evidence="4" id="KW-0732">Signal</keyword>
<evidence type="ECO:0000259" key="7">
    <source>
        <dbReference type="Pfam" id="PF25944"/>
    </source>
</evidence>
<dbReference type="Gene3D" id="2.40.420.20">
    <property type="match status" value="1"/>
</dbReference>
<dbReference type="SUPFAM" id="SSF111369">
    <property type="entry name" value="HlyD-like secretion proteins"/>
    <property type="match status" value="1"/>
</dbReference>
<evidence type="ECO:0000259" key="8">
    <source>
        <dbReference type="Pfam" id="PF25967"/>
    </source>
</evidence>
<evidence type="ECO:0000259" key="6">
    <source>
        <dbReference type="Pfam" id="PF25917"/>
    </source>
</evidence>
<dbReference type="GO" id="GO:0005886">
    <property type="term" value="C:plasma membrane"/>
    <property type="evidence" value="ECO:0007669"/>
    <property type="project" value="TreeGrafter"/>
</dbReference>
<name>A0A4Q0MI64_9HYPH</name>
<dbReference type="NCBIfam" id="TIGR01730">
    <property type="entry name" value="RND_mfp"/>
    <property type="match status" value="1"/>
</dbReference>
<dbReference type="Gene3D" id="1.10.287.470">
    <property type="entry name" value="Helix hairpin bin"/>
    <property type="match status" value="1"/>
</dbReference>
<dbReference type="OrthoDB" id="8435523at2"/>
<keyword evidence="10" id="KW-1185">Reference proteome</keyword>
<accession>A0A4Q0MI64</accession>
<dbReference type="Gene3D" id="2.40.30.170">
    <property type="match status" value="1"/>
</dbReference>
<dbReference type="GO" id="GO:0030313">
    <property type="term" value="C:cell envelope"/>
    <property type="evidence" value="ECO:0007669"/>
    <property type="project" value="UniProtKB-SubCell"/>
</dbReference>
<dbReference type="RefSeq" id="WP_128777504.1">
    <property type="nucleotide sequence ID" value="NZ_RYFI01000009.1"/>
</dbReference>
<gene>
    <name evidence="9" type="ORF">EK403_10820</name>
</gene>
<dbReference type="InterPro" id="IPR058624">
    <property type="entry name" value="MdtA-like_HH"/>
</dbReference>
<organism evidence="9 10">
    <name type="scientific">Hansschlegelia zhihuaiae</name>
    <dbReference type="NCBI Taxonomy" id="405005"/>
    <lineage>
        <taxon>Bacteria</taxon>
        <taxon>Pseudomonadati</taxon>
        <taxon>Pseudomonadota</taxon>
        <taxon>Alphaproteobacteria</taxon>
        <taxon>Hyphomicrobiales</taxon>
        <taxon>Methylopilaceae</taxon>
        <taxon>Hansschlegelia</taxon>
    </lineage>
</organism>
<feature type="signal peptide" evidence="4">
    <location>
        <begin position="1"/>
        <end position="21"/>
    </location>
</feature>
<dbReference type="InterPro" id="IPR058626">
    <property type="entry name" value="MdtA-like_b-barrel"/>
</dbReference>
<dbReference type="Proteomes" id="UP000289708">
    <property type="component" value="Unassembled WGS sequence"/>
</dbReference>
<dbReference type="Pfam" id="PF25917">
    <property type="entry name" value="BSH_RND"/>
    <property type="match status" value="1"/>
</dbReference>
<sequence>MTTFVRSRKILLGASAGAALAAAALFVPFPSSDVSAVGADAAPAAVKVSVAKVEPRDVTRWAEFSGRLEAVDRVEVRSRVAGEIKTVHFREGALVKAGAPLFTIDPAPYEAALDRARAEVAAAEARVSLAASDLERGRRMTASETISRRDLDARTSGLREAEAAVQAARAAEKSATLDLGYTEVRAPVSGRVGRIEVTVGNLIAAGPGAPVLARLVSVDPVYASFDADEAAVMRALDTLPQAADRSDAVSALPVEMALASARESVRGKIQYVDPSVDPSAGTIKVRAVFPNPDGRLMPGQFARLKLGEAKPAPALLVGERAVGSDQDKSYVLVVGPDDKTAYREVRLGASVEGLRTVVEGLAAGERVVVNGLQKVKPGDQIAPEPVAMDGRPLTERQASAAQ</sequence>
<dbReference type="Gene3D" id="2.40.50.100">
    <property type="match status" value="1"/>
</dbReference>
<feature type="region of interest" description="Disordered" evidence="3">
    <location>
        <begin position="379"/>
        <end position="402"/>
    </location>
</feature>
<evidence type="ECO:0000256" key="3">
    <source>
        <dbReference type="SAM" id="MobiDB-lite"/>
    </source>
</evidence>